<dbReference type="AlphaFoldDB" id="A0AAD7MDU9"/>
<dbReference type="Pfam" id="PF20152">
    <property type="entry name" value="DUF6534"/>
    <property type="match status" value="1"/>
</dbReference>
<feature type="transmembrane region" description="Helical" evidence="1">
    <location>
        <begin position="46"/>
        <end position="66"/>
    </location>
</feature>
<evidence type="ECO:0000313" key="4">
    <source>
        <dbReference type="Proteomes" id="UP001215598"/>
    </source>
</evidence>
<keyword evidence="4" id="KW-1185">Reference proteome</keyword>
<name>A0AAD7MDU9_9AGAR</name>
<reference evidence="3" key="1">
    <citation type="submission" date="2023-03" db="EMBL/GenBank/DDBJ databases">
        <title>Massive genome expansion in bonnet fungi (Mycena s.s.) driven by repeated elements and novel gene families across ecological guilds.</title>
        <authorList>
            <consortium name="Lawrence Berkeley National Laboratory"/>
            <person name="Harder C.B."/>
            <person name="Miyauchi S."/>
            <person name="Viragh M."/>
            <person name="Kuo A."/>
            <person name="Thoen E."/>
            <person name="Andreopoulos B."/>
            <person name="Lu D."/>
            <person name="Skrede I."/>
            <person name="Drula E."/>
            <person name="Henrissat B."/>
            <person name="Morin E."/>
            <person name="Kohler A."/>
            <person name="Barry K."/>
            <person name="LaButti K."/>
            <person name="Morin E."/>
            <person name="Salamov A."/>
            <person name="Lipzen A."/>
            <person name="Mereny Z."/>
            <person name="Hegedus B."/>
            <person name="Baldrian P."/>
            <person name="Stursova M."/>
            <person name="Weitz H."/>
            <person name="Taylor A."/>
            <person name="Grigoriev I.V."/>
            <person name="Nagy L.G."/>
            <person name="Martin F."/>
            <person name="Kauserud H."/>
        </authorList>
    </citation>
    <scope>NUCLEOTIDE SEQUENCE</scope>
    <source>
        <strain evidence="3">CBHHK182m</strain>
    </source>
</reference>
<organism evidence="3 4">
    <name type="scientific">Mycena metata</name>
    <dbReference type="NCBI Taxonomy" id="1033252"/>
    <lineage>
        <taxon>Eukaryota</taxon>
        <taxon>Fungi</taxon>
        <taxon>Dikarya</taxon>
        <taxon>Basidiomycota</taxon>
        <taxon>Agaricomycotina</taxon>
        <taxon>Agaricomycetes</taxon>
        <taxon>Agaricomycetidae</taxon>
        <taxon>Agaricales</taxon>
        <taxon>Marasmiineae</taxon>
        <taxon>Mycenaceae</taxon>
        <taxon>Mycena</taxon>
    </lineage>
</organism>
<evidence type="ECO:0000259" key="2">
    <source>
        <dbReference type="Pfam" id="PF20152"/>
    </source>
</evidence>
<dbReference type="EMBL" id="JARKIB010000370">
    <property type="protein sequence ID" value="KAJ7712287.1"/>
    <property type="molecule type" value="Genomic_DNA"/>
</dbReference>
<dbReference type="Proteomes" id="UP001215598">
    <property type="component" value="Unassembled WGS sequence"/>
</dbReference>
<dbReference type="InterPro" id="IPR045339">
    <property type="entry name" value="DUF6534"/>
</dbReference>
<evidence type="ECO:0000313" key="3">
    <source>
        <dbReference type="EMBL" id="KAJ7712287.1"/>
    </source>
</evidence>
<keyword evidence="1" id="KW-0812">Transmembrane</keyword>
<accession>A0AAD7MDU9</accession>
<gene>
    <name evidence="3" type="ORF">B0H16DRAFT_1479534</name>
</gene>
<feature type="domain" description="DUF6534" evidence="2">
    <location>
        <begin position="1"/>
        <end position="70"/>
    </location>
</feature>
<keyword evidence="1" id="KW-1133">Transmembrane helix</keyword>
<proteinExistence type="predicted"/>
<comment type="caution">
    <text evidence="3">The sequence shown here is derived from an EMBL/GenBank/DDBJ whole genome shotgun (WGS) entry which is preliminary data.</text>
</comment>
<protein>
    <recommendedName>
        <fullName evidence="2">DUF6534 domain-containing protein</fullName>
    </recommendedName>
</protein>
<keyword evidence="1" id="KW-0472">Membrane</keyword>
<sequence length="118" mass="13281">MVDTLVVWSIETVMITRYMGVRSNGIFSAKLSLKQRMWCGGSDSVVWFPFFLISAKLFSNCFLASLNRRQGLRESDSSILNFRMGSRSAPMFPPLPGETRVAAACRQHVRGGWFPAEL</sequence>
<evidence type="ECO:0000256" key="1">
    <source>
        <dbReference type="SAM" id="Phobius"/>
    </source>
</evidence>